<reference evidence="1 2" key="1">
    <citation type="submission" date="2016-10" db="EMBL/GenBank/DDBJ databases">
        <authorList>
            <person name="de Groot N.N."/>
        </authorList>
    </citation>
    <scope>NUCLEOTIDE SEQUENCE [LARGE SCALE GENOMIC DNA]</scope>
    <source>
        <strain evidence="1 2">CGMCC 4.7037</strain>
    </source>
</reference>
<name>A0A1H5YB16_9ACTN</name>
<keyword evidence="2" id="KW-1185">Reference proteome</keyword>
<dbReference type="OrthoDB" id="477305at2"/>
<dbReference type="Proteomes" id="UP000236732">
    <property type="component" value="Unassembled WGS sequence"/>
</dbReference>
<dbReference type="AlphaFoldDB" id="A0A1H5YB16"/>
<evidence type="ECO:0008006" key="3">
    <source>
        <dbReference type="Google" id="ProtNLM"/>
    </source>
</evidence>
<organism evidence="1 2">
    <name type="scientific">Nonomuraea solani</name>
    <dbReference type="NCBI Taxonomy" id="1144553"/>
    <lineage>
        <taxon>Bacteria</taxon>
        <taxon>Bacillati</taxon>
        <taxon>Actinomycetota</taxon>
        <taxon>Actinomycetes</taxon>
        <taxon>Streptosporangiales</taxon>
        <taxon>Streptosporangiaceae</taxon>
        <taxon>Nonomuraea</taxon>
    </lineage>
</organism>
<evidence type="ECO:0000313" key="1">
    <source>
        <dbReference type="EMBL" id="SEG20656.1"/>
    </source>
</evidence>
<sequence length="96" mass="10285">MTLVETGTRAMIDAVFGPTATGETDYAKRLLHLLRPDMLVLWDKGFDGRAPILSHLADGSYLSAIGTVKVRIIDAQITVTCADGTVFTAPTGWPPP</sequence>
<proteinExistence type="predicted"/>
<evidence type="ECO:0000313" key="2">
    <source>
        <dbReference type="Proteomes" id="UP000236732"/>
    </source>
</evidence>
<accession>A0A1H5YB16</accession>
<dbReference type="RefSeq" id="WP_103954923.1">
    <property type="nucleotide sequence ID" value="NZ_FNVT01000002.1"/>
</dbReference>
<protein>
    <recommendedName>
        <fullName evidence="3">Transposase DDE domain-containing protein</fullName>
    </recommendedName>
</protein>
<gene>
    <name evidence="1" type="ORF">SAMN05444920_102193</name>
</gene>
<dbReference type="EMBL" id="FNVT01000002">
    <property type="protein sequence ID" value="SEG20656.1"/>
    <property type="molecule type" value="Genomic_DNA"/>
</dbReference>